<dbReference type="AlphaFoldDB" id="A0AAX6DGX6"/>
<reference evidence="2" key="2">
    <citation type="submission" date="2023-04" db="EMBL/GenBank/DDBJ databases">
        <authorList>
            <person name="Bruccoleri R.E."/>
            <person name="Oakeley E.J."/>
            <person name="Faust A.-M."/>
            <person name="Dessus-Babus S."/>
            <person name="Altorfer M."/>
            <person name="Burckhardt D."/>
            <person name="Oertli M."/>
            <person name="Naumann U."/>
            <person name="Petersen F."/>
            <person name="Wong J."/>
        </authorList>
    </citation>
    <scope>NUCLEOTIDE SEQUENCE</scope>
    <source>
        <strain evidence="2">GSM-AAB239-AS_SAM_17_03QT</strain>
        <tissue evidence="2">Leaf</tissue>
    </source>
</reference>
<gene>
    <name evidence="2" type="ORF">M6B38_246045</name>
</gene>
<feature type="compositionally biased region" description="Low complexity" evidence="1">
    <location>
        <begin position="94"/>
        <end position="104"/>
    </location>
</feature>
<evidence type="ECO:0000313" key="3">
    <source>
        <dbReference type="Proteomes" id="UP001140949"/>
    </source>
</evidence>
<evidence type="ECO:0000313" key="2">
    <source>
        <dbReference type="EMBL" id="KAJ6790979.1"/>
    </source>
</evidence>
<feature type="region of interest" description="Disordered" evidence="1">
    <location>
        <begin position="77"/>
        <end position="118"/>
    </location>
</feature>
<evidence type="ECO:0000256" key="1">
    <source>
        <dbReference type="SAM" id="MobiDB-lite"/>
    </source>
</evidence>
<comment type="caution">
    <text evidence="2">The sequence shown here is derived from an EMBL/GenBank/DDBJ whole genome shotgun (WGS) entry which is preliminary data.</text>
</comment>
<name>A0AAX6DGX6_IRIPA</name>
<accession>A0AAX6DGX6</accession>
<protein>
    <submittedName>
        <fullName evidence="2">Uncharacterized protein</fullName>
    </submittedName>
</protein>
<dbReference type="Proteomes" id="UP001140949">
    <property type="component" value="Unassembled WGS sequence"/>
</dbReference>
<organism evidence="2 3">
    <name type="scientific">Iris pallida</name>
    <name type="common">Sweet iris</name>
    <dbReference type="NCBI Taxonomy" id="29817"/>
    <lineage>
        <taxon>Eukaryota</taxon>
        <taxon>Viridiplantae</taxon>
        <taxon>Streptophyta</taxon>
        <taxon>Embryophyta</taxon>
        <taxon>Tracheophyta</taxon>
        <taxon>Spermatophyta</taxon>
        <taxon>Magnoliopsida</taxon>
        <taxon>Liliopsida</taxon>
        <taxon>Asparagales</taxon>
        <taxon>Iridaceae</taxon>
        <taxon>Iridoideae</taxon>
        <taxon>Irideae</taxon>
        <taxon>Iris</taxon>
    </lineage>
</organism>
<sequence length="139" mass="14449">MVGSRRTQLGSSHQSTACCSGETAQAAAQIRGPPALEARQTLRWRPWWSGGRPCRCGGGSSTAGLCRLAAGRVSAAEVGHGSRRRLDGRGRRSSGGSSVVRRGGTAPEGGSGGVGTRWGEGLQALALGDEIRLPGRRWR</sequence>
<keyword evidence="3" id="KW-1185">Reference proteome</keyword>
<reference evidence="2" key="1">
    <citation type="journal article" date="2023" name="GigaByte">
        <title>Genome assembly of the bearded iris, Iris pallida Lam.</title>
        <authorList>
            <person name="Bruccoleri R.E."/>
            <person name="Oakeley E.J."/>
            <person name="Faust A.M.E."/>
            <person name="Altorfer M."/>
            <person name="Dessus-Babus S."/>
            <person name="Burckhardt D."/>
            <person name="Oertli M."/>
            <person name="Naumann U."/>
            <person name="Petersen F."/>
            <person name="Wong J."/>
        </authorList>
    </citation>
    <scope>NUCLEOTIDE SEQUENCE</scope>
    <source>
        <strain evidence="2">GSM-AAB239-AS_SAM_17_03QT</strain>
    </source>
</reference>
<proteinExistence type="predicted"/>
<dbReference type="EMBL" id="JANAVB010044817">
    <property type="protein sequence ID" value="KAJ6790979.1"/>
    <property type="molecule type" value="Genomic_DNA"/>
</dbReference>
<feature type="compositionally biased region" description="Gly residues" evidence="1">
    <location>
        <begin position="106"/>
        <end position="118"/>
    </location>
</feature>